<dbReference type="EMBL" id="CP012836">
    <property type="protein sequence ID" value="AMQ56203.1"/>
    <property type="molecule type" value="Genomic_DNA"/>
</dbReference>
<evidence type="ECO:0000313" key="1">
    <source>
        <dbReference type="EMBL" id="AMQ56203.1"/>
    </source>
</evidence>
<dbReference type="Pfam" id="PF05336">
    <property type="entry name" value="rhaM"/>
    <property type="match status" value="1"/>
</dbReference>
<protein>
    <submittedName>
        <fullName evidence="1">L-fucose mutarotase</fullName>
    </submittedName>
</protein>
<dbReference type="Proteomes" id="UP000073816">
    <property type="component" value="Chromosome"/>
</dbReference>
<dbReference type="InterPro" id="IPR052996">
    <property type="entry name" value="Carb_Metab_Mutarotase"/>
</dbReference>
<evidence type="ECO:0000313" key="2">
    <source>
        <dbReference type="Proteomes" id="UP000073816"/>
    </source>
</evidence>
<dbReference type="KEGG" id="alm:AO498_07235"/>
<accession>A0A142EM48</accession>
<gene>
    <name evidence="1" type="ORF">AO498_07235</name>
</gene>
<dbReference type="RefSeq" id="WP_067545310.1">
    <property type="nucleotide sequence ID" value="NZ_CP012836.1"/>
</dbReference>
<sequence>MKKFCLALDLIDDPESIKTYEAHHAPGAAWPEVTQHDIDCGIVNIEIFRTGNRMFMILETVDEFTFEKKAEMDASNPIIAKWEELMWGFQQPLPWAKPGEKWILMDRIFKSGL</sequence>
<dbReference type="GO" id="GO:0016857">
    <property type="term" value="F:racemase and epimerase activity, acting on carbohydrates and derivatives"/>
    <property type="evidence" value="ECO:0007669"/>
    <property type="project" value="InterPro"/>
</dbReference>
<dbReference type="InterPro" id="IPR008000">
    <property type="entry name" value="Rham/fucose_mutarotase"/>
</dbReference>
<dbReference type="STRING" id="1727163.AO498_07235"/>
<dbReference type="Gene3D" id="3.30.70.100">
    <property type="match status" value="1"/>
</dbReference>
<reference evidence="2" key="1">
    <citation type="submission" date="2015-09" db="EMBL/GenBank/DDBJ databases">
        <title>Complete sequence of Algoriphagus sp. M8-2.</title>
        <authorList>
            <person name="Shintani M."/>
        </authorList>
    </citation>
    <scope>NUCLEOTIDE SEQUENCE [LARGE SCALE GENOMIC DNA]</scope>
    <source>
        <strain evidence="2">M8-2</strain>
    </source>
</reference>
<reference evidence="1 2" key="2">
    <citation type="journal article" date="2016" name="Genome Announc.">
        <title>Complete Genome Sequence of Algoriphagus sp. Strain M8-2, Isolated from a Brackish Lake.</title>
        <authorList>
            <person name="Muraguchi Y."/>
            <person name="Kushimoto K."/>
            <person name="Ohtsubo Y."/>
            <person name="Suzuki T."/>
            <person name="Dohra H."/>
            <person name="Kimbara K."/>
            <person name="Shintani M."/>
        </authorList>
    </citation>
    <scope>NUCLEOTIDE SEQUENCE [LARGE SCALE GENOMIC DNA]</scope>
    <source>
        <strain evidence="1 2">M8-2</strain>
    </source>
</reference>
<organism evidence="1 2">
    <name type="scientific">Algoriphagus sanaruensis</name>
    <dbReference type="NCBI Taxonomy" id="1727163"/>
    <lineage>
        <taxon>Bacteria</taxon>
        <taxon>Pseudomonadati</taxon>
        <taxon>Bacteroidota</taxon>
        <taxon>Cytophagia</taxon>
        <taxon>Cytophagales</taxon>
        <taxon>Cyclobacteriaceae</taxon>
        <taxon>Algoriphagus</taxon>
    </lineage>
</organism>
<dbReference type="AlphaFoldDB" id="A0A142EM48"/>
<dbReference type="SUPFAM" id="SSF54909">
    <property type="entry name" value="Dimeric alpha+beta barrel"/>
    <property type="match status" value="1"/>
</dbReference>
<dbReference type="PATRIC" id="fig|1727163.4.peg.1501"/>
<dbReference type="OrthoDB" id="1430580at2"/>
<keyword evidence="2" id="KW-1185">Reference proteome</keyword>
<proteinExistence type="predicted"/>
<dbReference type="PANTHER" id="PTHR43239">
    <property type="entry name" value="UPF0734 PROTEIN DDB_G0273871/DDB_G0273177"/>
    <property type="match status" value="1"/>
</dbReference>
<dbReference type="InterPro" id="IPR011008">
    <property type="entry name" value="Dimeric_a/b-barrel"/>
</dbReference>
<dbReference type="PANTHER" id="PTHR43239:SF1">
    <property type="entry name" value="UPF0734 PROTEIN DDB_G0273871_DDB_G0273177"/>
    <property type="match status" value="1"/>
</dbReference>
<name>A0A142EM48_9BACT</name>